<evidence type="ECO:0000313" key="2">
    <source>
        <dbReference type="EMBL" id="VVE31073.1"/>
    </source>
</evidence>
<accession>A0A5E4X442</accession>
<protein>
    <recommendedName>
        <fullName evidence="1">GIY-YIG domain-containing protein</fullName>
    </recommendedName>
</protein>
<feature type="domain" description="GIY-YIG" evidence="1">
    <location>
        <begin position="1"/>
        <end position="239"/>
    </location>
</feature>
<dbReference type="RefSeq" id="WP_224788834.1">
    <property type="nucleotide sequence ID" value="NZ_CABPRZ010000015.1"/>
</dbReference>
<reference evidence="2 3" key="1">
    <citation type="submission" date="2019-08" db="EMBL/GenBank/DDBJ databases">
        <authorList>
            <person name="Peeters C."/>
        </authorList>
    </citation>
    <scope>NUCLEOTIDE SEQUENCE [LARGE SCALE GENOMIC DNA]</scope>
    <source>
        <strain evidence="2 3">LMG 30175</strain>
    </source>
</reference>
<dbReference type="Proteomes" id="UP000414233">
    <property type="component" value="Unassembled WGS sequence"/>
</dbReference>
<sequence>MDRLDDLQRFYAILAQIEARLGDKLKLRDCHQRIGWPARGVYFFFEEGEHRTDSGVGLRVVRVGTHALGQSKATLQNRLSQHRGIIRDGSGNHRGSIFRLLVGSAIKERDGFAEPRSWGIGGDYRQAATRVGMASEAVKEAEILLECAVTSHIKAMPFIFVAELDPPGPESMRGYIERNSIGLLSNYRRDALDIPSARWLGRHSDREKVRESGLWNNRHVDEGYDPGFLNILKRLAQETPLLAIR</sequence>
<proteinExistence type="predicted"/>
<keyword evidence="3" id="KW-1185">Reference proteome</keyword>
<dbReference type="Pfam" id="PF26468">
    <property type="entry name" value="GIY_YIG_3"/>
    <property type="match status" value="1"/>
</dbReference>
<organism evidence="2 3">
    <name type="scientific">Pandoraea terrae</name>
    <dbReference type="NCBI Taxonomy" id="1537710"/>
    <lineage>
        <taxon>Bacteria</taxon>
        <taxon>Pseudomonadati</taxon>
        <taxon>Pseudomonadota</taxon>
        <taxon>Betaproteobacteria</taxon>
        <taxon>Burkholderiales</taxon>
        <taxon>Burkholderiaceae</taxon>
        <taxon>Pandoraea</taxon>
    </lineage>
</organism>
<dbReference type="EMBL" id="CABPRZ010000015">
    <property type="protein sequence ID" value="VVE31073.1"/>
    <property type="molecule type" value="Genomic_DNA"/>
</dbReference>
<gene>
    <name evidence="2" type="ORF">PTE30175_03557</name>
</gene>
<evidence type="ECO:0000259" key="1">
    <source>
        <dbReference type="Pfam" id="PF26468"/>
    </source>
</evidence>
<evidence type="ECO:0000313" key="3">
    <source>
        <dbReference type="Proteomes" id="UP000414233"/>
    </source>
</evidence>
<dbReference type="AlphaFoldDB" id="A0A5E4X442"/>
<dbReference type="InterPro" id="IPR058782">
    <property type="entry name" value="GIY_YIG_3"/>
</dbReference>
<name>A0A5E4X442_9BURK</name>